<reference evidence="2" key="1">
    <citation type="journal article" date="2009" name="Plant Mol. Biol.">
        <title>Insights into corn genes derived from large-scale cDNA sequencing.</title>
        <authorList>
            <person name="Alexandrov N.N."/>
            <person name="Brover V.V."/>
            <person name="Freidin S."/>
            <person name="Troukhan M.E."/>
            <person name="Tatarinova T.V."/>
            <person name="Zhang H."/>
            <person name="Swaller T.J."/>
            <person name="Lu Y.P."/>
            <person name="Bouck J."/>
            <person name="Flavell R.B."/>
            <person name="Feldmann K.A."/>
        </authorList>
    </citation>
    <scope>NUCLEOTIDE SEQUENCE</scope>
</reference>
<evidence type="ECO:0000256" key="1">
    <source>
        <dbReference type="SAM" id="Phobius"/>
    </source>
</evidence>
<proteinExistence type="evidence at transcript level"/>
<sequence length="49" mass="5272">MGSRCVAPSACSMKCRSSSSDALRCVALARTGLTLLICAAFARRRRNPR</sequence>
<evidence type="ECO:0000313" key="2">
    <source>
        <dbReference type="EMBL" id="ACG41846.1"/>
    </source>
</evidence>
<keyword evidence="1" id="KW-0472">Membrane</keyword>
<accession>B6TXL3</accession>
<keyword evidence="1" id="KW-0812">Transmembrane</keyword>
<name>B6TXL3_MAIZE</name>
<dbReference type="AlphaFoldDB" id="B6TXL3"/>
<feature type="transmembrane region" description="Helical" evidence="1">
    <location>
        <begin position="22"/>
        <end position="42"/>
    </location>
</feature>
<protein>
    <submittedName>
        <fullName evidence="2">Uncharacterized protein</fullName>
    </submittedName>
</protein>
<dbReference type="EMBL" id="EU969728">
    <property type="protein sequence ID" value="ACG41846.1"/>
    <property type="molecule type" value="mRNA"/>
</dbReference>
<keyword evidence="1" id="KW-1133">Transmembrane helix</keyword>
<organism evidence="2">
    <name type="scientific">Zea mays</name>
    <name type="common">Maize</name>
    <dbReference type="NCBI Taxonomy" id="4577"/>
    <lineage>
        <taxon>Eukaryota</taxon>
        <taxon>Viridiplantae</taxon>
        <taxon>Streptophyta</taxon>
        <taxon>Embryophyta</taxon>
        <taxon>Tracheophyta</taxon>
        <taxon>Spermatophyta</taxon>
        <taxon>Magnoliopsida</taxon>
        <taxon>Liliopsida</taxon>
        <taxon>Poales</taxon>
        <taxon>Poaceae</taxon>
        <taxon>PACMAD clade</taxon>
        <taxon>Panicoideae</taxon>
        <taxon>Andropogonodae</taxon>
        <taxon>Andropogoneae</taxon>
        <taxon>Tripsacinae</taxon>
        <taxon>Zea</taxon>
    </lineage>
</organism>